<dbReference type="EMBL" id="BSUM01000001">
    <property type="protein sequence ID" value="GMA33496.1"/>
    <property type="molecule type" value="Genomic_DNA"/>
</dbReference>
<dbReference type="AlphaFoldDB" id="A0AA37XI76"/>
<accession>A0AA37XI76</accession>
<name>A0AA37XI76_9MICO</name>
<gene>
    <name evidence="2" type="ORF">GCM10025875_34880</name>
    <name evidence="3" type="ORF">GCM10025875_35910</name>
</gene>
<organism evidence="3 4">
    <name type="scientific">Litorihabitans aurantiacus</name>
    <dbReference type="NCBI Taxonomy" id="1930061"/>
    <lineage>
        <taxon>Bacteria</taxon>
        <taxon>Bacillati</taxon>
        <taxon>Actinomycetota</taxon>
        <taxon>Actinomycetes</taxon>
        <taxon>Micrococcales</taxon>
        <taxon>Beutenbergiaceae</taxon>
        <taxon>Litorihabitans</taxon>
    </lineage>
</organism>
<dbReference type="Proteomes" id="UP001157161">
    <property type="component" value="Unassembled WGS sequence"/>
</dbReference>
<evidence type="ECO:0000256" key="1">
    <source>
        <dbReference type="SAM" id="MobiDB-lite"/>
    </source>
</evidence>
<reference evidence="3" key="1">
    <citation type="journal article" date="2014" name="Int. J. Syst. Evol. Microbiol.">
        <title>Complete genome sequence of Corynebacterium casei LMG S-19264T (=DSM 44701T), isolated from a smear-ripened cheese.</title>
        <authorList>
            <consortium name="US DOE Joint Genome Institute (JGI-PGF)"/>
            <person name="Walter F."/>
            <person name="Albersmeier A."/>
            <person name="Kalinowski J."/>
            <person name="Ruckert C."/>
        </authorList>
    </citation>
    <scope>NUCLEOTIDE SEQUENCE</scope>
    <source>
        <strain evidence="3">NBRC 112290</strain>
    </source>
</reference>
<keyword evidence="4" id="KW-1185">Reference proteome</keyword>
<sequence length="89" mass="9409">MVRGVIGAVVALGLIWGVDLTPWGDRLTQTADVVGTLVLLLTPLWVRQGVTPAAAVVAKVDPDSGAVVAGPANPDDRTRREYRAQQHGR</sequence>
<dbReference type="EMBL" id="BSUM01000002">
    <property type="protein sequence ID" value="GMA33599.1"/>
    <property type="molecule type" value="Genomic_DNA"/>
</dbReference>
<feature type="compositionally biased region" description="Basic and acidic residues" evidence="1">
    <location>
        <begin position="74"/>
        <end position="89"/>
    </location>
</feature>
<feature type="region of interest" description="Disordered" evidence="1">
    <location>
        <begin position="66"/>
        <end position="89"/>
    </location>
</feature>
<reference evidence="3" key="2">
    <citation type="submission" date="2023-02" db="EMBL/GenBank/DDBJ databases">
        <authorList>
            <person name="Sun Q."/>
            <person name="Mori K."/>
        </authorList>
    </citation>
    <scope>NUCLEOTIDE SEQUENCE</scope>
    <source>
        <strain evidence="3">NBRC 112290</strain>
    </source>
</reference>
<evidence type="ECO:0000313" key="2">
    <source>
        <dbReference type="EMBL" id="GMA33496.1"/>
    </source>
</evidence>
<protein>
    <submittedName>
        <fullName evidence="3">Uncharacterized protein</fullName>
    </submittedName>
</protein>
<evidence type="ECO:0000313" key="4">
    <source>
        <dbReference type="Proteomes" id="UP001157161"/>
    </source>
</evidence>
<evidence type="ECO:0000313" key="3">
    <source>
        <dbReference type="EMBL" id="GMA33599.1"/>
    </source>
</evidence>
<proteinExistence type="predicted"/>
<comment type="caution">
    <text evidence="3">The sequence shown here is derived from an EMBL/GenBank/DDBJ whole genome shotgun (WGS) entry which is preliminary data.</text>
</comment>